<dbReference type="STRING" id="1227454.C446_15328"/>
<dbReference type="EMBL" id="AOMA01000157">
    <property type="protein sequence ID" value="EMA31703.1"/>
    <property type="molecule type" value="Genomic_DNA"/>
</dbReference>
<dbReference type="OrthoDB" id="180497at2157"/>
<dbReference type="Pfam" id="PF03551">
    <property type="entry name" value="PadR"/>
    <property type="match status" value="1"/>
</dbReference>
<name>M0LF17_9EURY</name>
<feature type="domain" description="Transcription regulator PadR N-terminal" evidence="2">
    <location>
        <begin position="103"/>
        <end position="169"/>
    </location>
</feature>
<evidence type="ECO:0000313" key="4">
    <source>
        <dbReference type="Proteomes" id="UP000011607"/>
    </source>
</evidence>
<dbReference type="InterPro" id="IPR005149">
    <property type="entry name" value="Tscrpt_reg_PadR_N"/>
</dbReference>
<dbReference type="SUPFAM" id="SSF46785">
    <property type="entry name" value="Winged helix' DNA-binding domain"/>
    <property type="match status" value="1"/>
</dbReference>
<evidence type="ECO:0000259" key="2">
    <source>
        <dbReference type="Pfam" id="PF03551"/>
    </source>
</evidence>
<dbReference type="eggNOG" id="arCOG00006">
    <property type="taxonomic scope" value="Archaea"/>
</dbReference>
<dbReference type="InterPro" id="IPR036390">
    <property type="entry name" value="WH_DNA-bd_sf"/>
</dbReference>
<dbReference type="AlphaFoldDB" id="M0LF17"/>
<sequence>MRNEHSGANERCPTRQSTVDRANGCETTEDDGTQNTQPREDAAARTRGCSGSGPRPTGGTDSSDEKPTVLPDGGVGLAELSDHEIVTEDQPAANDLTKFQTRILEILAVKPLYGLAIKRRLQTYYQEEVNHGRLYPNLDELIENGLVEKSELDKRTNEYALTDLGRRVVEFEANWAQQRLEGEDVETAGDVR</sequence>
<proteinExistence type="predicted"/>
<feature type="region of interest" description="Disordered" evidence="1">
    <location>
        <begin position="1"/>
        <end position="76"/>
    </location>
</feature>
<evidence type="ECO:0000313" key="3">
    <source>
        <dbReference type="EMBL" id="EMA31703.1"/>
    </source>
</evidence>
<reference evidence="3 4" key="1">
    <citation type="journal article" date="2014" name="PLoS Genet.">
        <title>Phylogenetically driven sequencing of extremely halophilic archaea reveals strategies for static and dynamic osmo-response.</title>
        <authorList>
            <person name="Becker E.A."/>
            <person name="Seitzer P.M."/>
            <person name="Tritt A."/>
            <person name="Larsen D."/>
            <person name="Krusor M."/>
            <person name="Yao A.I."/>
            <person name="Wu D."/>
            <person name="Madern D."/>
            <person name="Eisen J.A."/>
            <person name="Darling A.E."/>
            <person name="Facciotti M.T."/>
        </authorList>
    </citation>
    <scope>NUCLEOTIDE SEQUENCE [LARGE SCALE GENOMIC DNA]</scope>
    <source>
        <strain evidence="3 4">JCM 10879</strain>
    </source>
</reference>
<dbReference type="Proteomes" id="UP000011607">
    <property type="component" value="Unassembled WGS sequence"/>
</dbReference>
<dbReference type="Gene3D" id="1.10.10.10">
    <property type="entry name" value="Winged helix-like DNA-binding domain superfamily/Winged helix DNA-binding domain"/>
    <property type="match status" value="1"/>
</dbReference>
<comment type="caution">
    <text evidence="3">The sequence shown here is derived from an EMBL/GenBank/DDBJ whole genome shotgun (WGS) entry which is preliminary data.</text>
</comment>
<dbReference type="InterPro" id="IPR036388">
    <property type="entry name" value="WH-like_DNA-bd_sf"/>
</dbReference>
<organism evidence="3 4">
    <name type="scientific">Halobiforma nitratireducens JCM 10879</name>
    <dbReference type="NCBI Taxonomy" id="1227454"/>
    <lineage>
        <taxon>Archaea</taxon>
        <taxon>Methanobacteriati</taxon>
        <taxon>Methanobacteriota</taxon>
        <taxon>Stenosarchaea group</taxon>
        <taxon>Halobacteria</taxon>
        <taxon>Halobacteriales</taxon>
        <taxon>Natrialbaceae</taxon>
        <taxon>Halobiforma</taxon>
    </lineage>
</organism>
<gene>
    <name evidence="3" type="ORF">C446_15328</name>
</gene>
<keyword evidence="4" id="KW-1185">Reference proteome</keyword>
<protein>
    <submittedName>
        <fullName evidence="3">Transcriptional regulator PadR family protein</fullName>
    </submittedName>
</protein>
<accession>M0LF17</accession>
<evidence type="ECO:0000256" key="1">
    <source>
        <dbReference type="SAM" id="MobiDB-lite"/>
    </source>
</evidence>